<dbReference type="NCBIfam" id="TIGR02252">
    <property type="entry name" value="DREG-2"/>
    <property type="match status" value="1"/>
</dbReference>
<name>A0AA39I4E8_9BILA</name>
<dbReference type="PANTHER" id="PTHR46191">
    <property type="match status" value="1"/>
</dbReference>
<evidence type="ECO:0000313" key="1">
    <source>
        <dbReference type="EMBL" id="KAK0417622.1"/>
    </source>
</evidence>
<dbReference type="InterPro" id="IPR011949">
    <property type="entry name" value="HAD-SF_hydro_IA_REG-2-like"/>
</dbReference>
<dbReference type="SFLD" id="SFLDS00003">
    <property type="entry name" value="Haloacid_Dehalogenase"/>
    <property type="match status" value="1"/>
</dbReference>
<dbReference type="InterPro" id="IPR044924">
    <property type="entry name" value="HAD-SF_hydro_IA_REG-2-like_cap"/>
</dbReference>
<dbReference type="InterPro" id="IPR051828">
    <property type="entry name" value="HAD-like_hydrolase_domain"/>
</dbReference>
<organism evidence="1 2">
    <name type="scientific">Steinernema hermaphroditum</name>
    <dbReference type="NCBI Taxonomy" id="289476"/>
    <lineage>
        <taxon>Eukaryota</taxon>
        <taxon>Metazoa</taxon>
        <taxon>Ecdysozoa</taxon>
        <taxon>Nematoda</taxon>
        <taxon>Chromadorea</taxon>
        <taxon>Rhabditida</taxon>
        <taxon>Tylenchina</taxon>
        <taxon>Panagrolaimomorpha</taxon>
        <taxon>Strongyloidoidea</taxon>
        <taxon>Steinernematidae</taxon>
        <taxon>Steinernema</taxon>
    </lineage>
</organism>
<dbReference type="InterPro" id="IPR023214">
    <property type="entry name" value="HAD_sf"/>
</dbReference>
<sequence length="249" mass="27948">MNPWPYPPDAVSSTMLLRGVRVVSLDAMNTIIGLREAPSVVYARIAGECGLEATPETIDERFPKAFRDLEHRKPCYDLAGAGPRRWWAEVVAESLQFAPDAKDPRLQSAQTLLFDYYAAPEAWRLLDDEVAEHLRGLRCRDVRVVVVSNFDYRLRRLLSDLGVSELLDDLFLSGEIGLQKPDPRLFRHALDAMHLQSPNALLHVGDHQQKDLEAPRTLGMRTLLLEKTAPPPSASQTLFVRSIGDLLGE</sequence>
<comment type="caution">
    <text evidence="1">The sequence shown here is derived from an EMBL/GenBank/DDBJ whole genome shotgun (WGS) entry which is preliminary data.</text>
</comment>
<evidence type="ECO:0000313" key="2">
    <source>
        <dbReference type="Proteomes" id="UP001175271"/>
    </source>
</evidence>
<dbReference type="EMBL" id="JAUCMV010000002">
    <property type="protein sequence ID" value="KAK0417622.1"/>
    <property type="molecule type" value="Genomic_DNA"/>
</dbReference>
<dbReference type="InterPro" id="IPR036412">
    <property type="entry name" value="HAD-like_sf"/>
</dbReference>
<dbReference type="AlphaFoldDB" id="A0AA39I4E8"/>
<dbReference type="Pfam" id="PF00702">
    <property type="entry name" value="Hydrolase"/>
    <property type="match status" value="1"/>
</dbReference>
<evidence type="ECO:0008006" key="3">
    <source>
        <dbReference type="Google" id="ProtNLM"/>
    </source>
</evidence>
<keyword evidence="2" id="KW-1185">Reference proteome</keyword>
<proteinExistence type="predicted"/>
<dbReference type="PANTHER" id="PTHR46191:SF2">
    <property type="entry name" value="HALOACID DEHALOGENASE-LIKE HYDROLASE DOMAIN-CONTAINING PROTEIN 3"/>
    <property type="match status" value="1"/>
</dbReference>
<dbReference type="Gene3D" id="1.10.150.720">
    <property type="entry name" value="Haloacid dehalogenase-like hydrolase"/>
    <property type="match status" value="1"/>
</dbReference>
<dbReference type="SUPFAM" id="SSF56784">
    <property type="entry name" value="HAD-like"/>
    <property type="match status" value="1"/>
</dbReference>
<dbReference type="InterPro" id="IPR006439">
    <property type="entry name" value="HAD-SF_hydro_IA"/>
</dbReference>
<dbReference type="SFLD" id="SFLDG01129">
    <property type="entry name" value="C1.5:_HAD__Beta-PGM__Phosphata"/>
    <property type="match status" value="1"/>
</dbReference>
<accession>A0AA39I4E8</accession>
<dbReference type="GO" id="GO:0005634">
    <property type="term" value="C:nucleus"/>
    <property type="evidence" value="ECO:0007669"/>
    <property type="project" value="TreeGrafter"/>
</dbReference>
<gene>
    <name evidence="1" type="ORF">QR680_013116</name>
</gene>
<dbReference type="Gene3D" id="3.40.50.1000">
    <property type="entry name" value="HAD superfamily/HAD-like"/>
    <property type="match status" value="1"/>
</dbReference>
<protein>
    <recommendedName>
        <fullName evidence="3">Haloacid dehalogenase-like hydrolase domain-containing protein 3</fullName>
    </recommendedName>
</protein>
<dbReference type="NCBIfam" id="TIGR01549">
    <property type="entry name" value="HAD-SF-IA-v1"/>
    <property type="match status" value="1"/>
</dbReference>
<reference evidence="1" key="1">
    <citation type="submission" date="2023-06" db="EMBL/GenBank/DDBJ databases">
        <title>Genomic analysis of the entomopathogenic nematode Steinernema hermaphroditum.</title>
        <authorList>
            <person name="Schwarz E.M."/>
            <person name="Heppert J.K."/>
            <person name="Baniya A."/>
            <person name="Schwartz H.T."/>
            <person name="Tan C.-H."/>
            <person name="Antoshechkin I."/>
            <person name="Sternberg P.W."/>
            <person name="Goodrich-Blair H."/>
            <person name="Dillman A.R."/>
        </authorList>
    </citation>
    <scope>NUCLEOTIDE SEQUENCE</scope>
    <source>
        <strain evidence="1">PS9179</strain>
        <tissue evidence="1">Whole animal</tissue>
    </source>
</reference>
<dbReference type="Proteomes" id="UP001175271">
    <property type="component" value="Unassembled WGS sequence"/>
</dbReference>